<feature type="transmembrane region" description="Helical" evidence="2">
    <location>
        <begin position="131"/>
        <end position="154"/>
    </location>
</feature>
<dbReference type="AlphaFoldDB" id="A0A7Y4P8Y2"/>
<keyword evidence="2" id="KW-0812">Transmembrane</keyword>
<feature type="region of interest" description="Disordered" evidence="1">
    <location>
        <begin position="1"/>
        <end position="20"/>
    </location>
</feature>
<organism evidence="3 4">
    <name type="scientific">Corynebacterium silvaticum</name>
    <dbReference type="NCBI Taxonomy" id="2320431"/>
    <lineage>
        <taxon>Bacteria</taxon>
        <taxon>Bacillati</taxon>
        <taxon>Actinomycetota</taxon>
        <taxon>Actinomycetes</taxon>
        <taxon>Mycobacteriales</taxon>
        <taxon>Corynebacteriaceae</taxon>
        <taxon>Corynebacterium</taxon>
    </lineage>
</organism>
<feature type="transmembrane region" description="Helical" evidence="2">
    <location>
        <begin position="97"/>
        <end position="119"/>
    </location>
</feature>
<reference evidence="3 4" key="4">
    <citation type="journal article" date="2020" name="PLoS ONE">
        <title>Taxonomic classification of strain PO100/5 shows a broader geographic distribution and genetic markers of the recently described Corynebacterium silvaticum.</title>
        <authorList>
            <person name="Viana M.V.C."/>
            <person name="Profeta R."/>
            <person name="da Silva A.L."/>
            <person name="Hurtado R."/>
            <person name="Cerqueira J.C."/>
            <person name="Ribeiro B.F.S."/>
            <person name="Almeida M.O."/>
            <person name="Morais-Rodrigues F."/>
            <person name="Soares S.C."/>
            <person name="Oliveira M."/>
            <person name="Tavares L."/>
            <person name="Figueiredo H."/>
            <person name="Wattam A.R."/>
            <person name="Barh D."/>
            <person name="Ghosh P."/>
            <person name="Silva A."/>
            <person name="Azevedo V."/>
        </authorList>
    </citation>
    <scope>NUCLEOTIDE SEQUENCE [LARGE SCALE GENOMIC DNA]</scope>
    <source>
        <strain evidence="3 4">PO100/5</strain>
    </source>
</reference>
<keyword evidence="2" id="KW-0472">Membrane</keyword>
<dbReference type="Proteomes" id="UP000195652">
    <property type="component" value="Chromosome"/>
</dbReference>
<protein>
    <submittedName>
        <fullName evidence="3">Uncharacterized protein</fullName>
    </submittedName>
</protein>
<keyword evidence="2" id="KW-1133">Transmembrane helix</keyword>
<reference evidence="3 4" key="1">
    <citation type="journal article" date="2014" name="BMC Vet. Res.">
        <title>First report of Corynebacterium pseudotuberculosis from caseous lymphadenitis lesions in Black Alentejano pig (Sus scrofa domesticus).</title>
        <authorList>
            <person name="Oliveira M."/>
            <person name="Barroco C."/>
            <person name="Mottola C."/>
            <person name="Santos R."/>
            <person name="Lemsaddek A."/>
            <person name="Tavares L."/>
            <person name="Semedo-Lemsaddek T."/>
        </authorList>
    </citation>
    <scope>NUCLEOTIDE SEQUENCE [LARGE SCALE GENOMIC DNA]</scope>
    <source>
        <strain evidence="3 4">PO100/5</strain>
    </source>
</reference>
<reference evidence="3 4" key="2">
    <citation type="journal article" date="2020" name="Antonie Van Leeuwenhoek">
        <title>Phylogenomic characterisation of a novel corynebacterial species pathogenic to animals.</title>
        <authorList>
            <person name="Moller J."/>
            <person name="Musella L."/>
            <person name="Melnikov V."/>
            <person name="Geissdorfer W."/>
            <person name="Burkovski A."/>
            <person name="Sangal V."/>
        </authorList>
    </citation>
    <scope>NUCLEOTIDE SEQUENCE [LARGE SCALE GENOMIC DNA]</scope>
    <source>
        <strain evidence="3 4">PO100/5</strain>
    </source>
</reference>
<dbReference type="OrthoDB" id="4774281at2"/>
<evidence type="ECO:0000313" key="4">
    <source>
        <dbReference type="Proteomes" id="UP000195652"/>
    </source>
</evidence>
<reference evidence="3 4" key="3">
    <citation type="journal article" date="2020" name="Int. J. Syst. Evol. Microbiol.">
        <title>Corynebacterium silvaticum sp. nov., a unique group of NTTB corynebacteria in wild boar and roe deer.</title>
        <authorList>
            <person name="Dangel A."/>
            <person name="Berger A."/>
            <person name="Rau J."/>
            <person name="Eisenberg T."/>
            <person name="Kampfer P."/>
            <person name="Margos G."/>
            <person name="Contzen M."/>
            <person name="Busse H.J."/>
            <person name="Konrad R."/>
            <person name="Peters M."/>
            <person name="Sting R."/>
            <person name="Sing A."/>
        </authorList>
    </citation>
    <scope>NUCLEOTIDE SEQUENCE [LARGE SCALE GENOMIC DNA]</scope>
    <source>
        <strain evidence="3 4">PO100/5</strain>
    </source>
</reference>
<evidence type="ECO:0000313" key="3">
    <source>
        <dbReference type="EMBL" id="ARU46974.1"/>
    </source>
</evidence>
<name>A0A7Y4P8Y2_9CORY</name>
<dbReference type="GeneID" id="75008849"/>
<proteinExistence type="predicted"/>
<dbReference type="EMBL" id="CP021417">
    <property type="protein sequence ID" value="ARU46974.1"/>
    <property type="molecule type" value="Genomic_DNA"/>
</dbReference>
<dbReference type="KEGG" id="csil:CBE74_11580"/>
<dbReference type="RefSeq" id="WP_087454746.1">
    <property type="nucleotide sequence ID" value="NZ_CP021417.2"/>
</dbReference>
<sequence>MAKHLEHPENDLQSDADYVNRHRPDPTTFDELADAPDPLHQATLNRHSTRQAVAWAIGTPIVTGIVAFILAIVSRTLGGPLCDSGHATWICSRSAEIWWPLLTSLIPLASTLSCGIILWRKYITYTRWRPWMGTFWVLVPWMMLWMVTVFQMTIVGH</sequence>
<gene>
    <name evidence="3" type="ORF">CBE74_11580</name>
</gene>
<feature type="transmembrane region" description="Helical" evidence="2">
    <location>
        <begin position="52"/>
        <end position="77"/>
    </location>
</feature>
<evidence type="ECO:0000256" key="1">
    <source>
        <dbReference type="SAM" id="MobiDB-lite"/>
    </source>
</evidence>
<feature type="compositionally biased region" description="Basic and acidic residues" evidence="1">
    <location>
        <begin position="1"/>
        <end position="10"/>
    </location>
</feature>
<accession>A0A7Y4P8Y2</accession>
<evidence type="ECO:0000256" key="2">
    <source>
        <dbReference type="SAM" id="Phobius"/>
    </source>
</evidence>
<keyword evidence="4" id="KW-1185">Reference proteome</keyword>